<evidence type="ECO:0000313" key="7">
    <source>
        <dbReference type="EMBL" id="MFC3142770.1"/>
    </source>
</evidence>
<dbReference type="SUPFAM" id="SSF52172">
    <property type="entry name" value="CheY-like"/>
    <property type="match status" value="1"/>
</dbReference>
<dbReference type="SMART" id="SM00421">
    <property type="entry name" value="HTH_LUXR"/>
    <property type="match status" value="1"/>
</dbReference>
<evidence type="ECO:0000256" key="4">
    <source>
        <dbReference type="PROSITE-ProRule" id="PRU00169"/>
    </source>
</evidence>
<dbReference type="InterPro" id="IPR000792">
    <property type="entry name" value="Tscrpt_reg_LuxR_C"/>
</dbReference>
<evidence type="ECO:0000256" key="2">
    <source>
        <dbReference type="ARBA" id="ARBA00023125"/>
    </source>
</evidence>
<dbReference type="Proteomes" id="UP001595632">
    <property type="component" value="Unassembled WGS sequence"/>
</dbReference>
<name>A0ABV7GMV0_9RHOB</name>
<dbReference type="Gene3D" id="3.40.50.2300">
    <property type="match status" value="1"/>
</dbReference>
<keyword evidence="3" id="KW-0804">Transcription</keyword>
<feature type="modified residue" description="4-aspartylphosphate" evidence="4">
    <location>
        <position position="77"/>
    </location>
</feature>
<dbReference type="InterPro" id="IPR001789">
    <property type="entry name" value="Sig_transdc_resp-reg_receiver"/>
</dbReference>
<evidence type="ECO:0000313" key="8">
    <source>
        <dbReference type="Proteomes" id="UP001595632"/>
    </source>
</evidence>
<dbReference type="SUPFAM" id="SSF46894">
    <property type="entry name" value="C-terminal effector domain of the bipartite response regulators"/>
    <property type="match status" value="1"/>
</dbReference>
<sequence>MAIQRQIAPTSAVANDGQDPAQGAVRHIIFFDKNPAFCEMLAQQLSHPGTFRCHGHSADTDLLKSVRSLSPDLLVVDPVHLDLNHAHDLSDFTRSVKAACPATRIIAYSFEVSPKSARATLEAGFLGCLSKSSNLSRLELAIAAVLDGGMFFDQEFGAQLRPLLNGDEEKDEILSEREKEVLVMIARGHGAKQIAYELKISTKTVDTYKARAVQKLGLGSRAQLVEYVIDNGWIA</sequence>
<reference evidence="8" key="1">
    <citation type="journal article" date="2019" name="Int. J. Syst. Evol. Microbiol.">
        <title>The Global Catalogue of Microorganisms (GCM) 10K type strain sequencing project: providing services to taxonomists for standard genome sequencing and annotation.</title>
        <authorList>
            <consortium name="The Broad Institute Genomics Platform"/>
            <consortium name="The Broad Institute Genome Sequencing Center for Infectious Disease"/>
            <person name="Wu L."/>
            <person name="Ma J."/>
        </authorList>
    </citation>
    <scope>NUCLEOTIDE SEQUENCE [LARGE SCALE GENOMIC DNA]</scope>
    <source>
        <strain evidence="8">KCTC 52366</strain>
    </source>
</reference>
<protein>
    <submittedName>
        <fullName evidence="7">DNA-binding response regulator</fullName>
    </submittedName>
</protein>
<dbReference type="PANTHER" id="PTHR44688:SF16">
    <property type="entry name" value="DNA-BINDING TRANSCRIPTIONAL ACTIVATOR DEVR_DOSR"/>
    <property type="match status" value="1"/>
</dbReference>
<evidence type="ECO:0000256" key="1">
    <source>
        <dbReference type="ARBA" id="ARBA00023015"/>
    </source>
</evidence>
<keyword evidence="8" id="KW-1185">Reference proteome</keyword>
<evidence type="ECO:0000259" key="6">
    <source>
        <dbReference type="PROSITE" id="PS50110"/>
    </source>
</evidence>
<dbReference type="CDD" id="cd06170">
    <property type="entry name" value="LuxR_C_like"/>
    <property type="match status" value="1"/>
</dbReference>
<dbReference type="EMBL" id="JBHRTB010000010">
    <property type="protein sequence ID" value="MFC3142770.1"/>
    <property type="molecule type" value="Genomic_DNA"/>
</dbReference>
<keyword evidence="2 7" id="KW-0238">DNA-binding</keyword>
<dbReference type="InterPro" id="IPR011006">
    <property type="entry name" value="CheY-like_superfamily"/>
</dbReference>
<evidence type="ECO:0000259" key="5">
    <source>
        <dbReference type="PROSITE" id="PS50043"/>
    </source>
</evidence>
<gene>
    <name evidence="7" type="ORF">ACFOGP_08620</name>
</gene>
<keyword evidence="1" id="KW-0805">Transcription regulation</keyword>
<dbReference type="InterPro" id="IPR016032">
    <property type="entry name" value="Sig_transdc_resp-reg_C-effctor"/>
</dbReference>
<keyword evidence="4" id="KW-0597">Phosphoprotein</keyword>
<accession>A0ABV7GMV0</accession>
<feature type="domain" description="Response regulatory" evidence="6">
    <location>
        <begin position="27"/>
        <end position="146"/>
    </location>
</feature>
<dbReference type="PROSITE" id="PS50043">
    <property type="entry name" value="HTH_LUXR_2"/>
    <property type="match status" value="1"/>
</dbReference>
<feature type="domain" description="HTH luxR-type" evidence="5">
    <location>
        <begin position="167"/>
        <end position="232"/>
    </location>
</feature>
<dbReference type="PRINTS" id="PR00038">
    <property type="entry name" value="HTHLUXR"/>
</dbReference>
<proteinExistence type="predicted"/>
<organism evidence="7 8">
    <name type="scientific">Psychromarinibacter halotolerans</name>
    <dbReference type="NCBI Taxonomy" id="1775175"/>
    <lineage>
        <taxon>Bacteria</taxon>
        <taxon>Pseudomonadati</taxon>
        <taxon>Pseudomonadota</taxon>
        <taxon>Alphaproteobacteria</taxon>
        <taxon>Rhodobacterales</taxon>
        <taxon>Paracoccaceae</taxon>
        <taxon>Psychromarinibacter</taxon>
    </lineage>
</organism>
<comment type="caution">
    <text evidence="7">The sequence shown here is derived from an EMBL/GenBank/DDBJ whole genome shotgun (WGS) entry which is preliminary data.</text>
</comment>
<dbReference type="GO" id="GO:0003677">
    <property type="term" value="F:DNA binding"/>
    <property type="evidence" value="ECO:0007669"/>
    <property type="project" value="UniProtKB-KW"/>
</dbReference>
<dbReference type="PANTHER" id="PTHR44688">
    <property type="entry name" value="DNA-BINDING TRANSCRIPTIONAL ACTIVATOR DEVR_DOSR"/>
    <property type="match status" value="1"/>
</dbReference>
<evidence type="ECO:0000256" key="3">
    <source>
        <dbReference type="ARBA" id="ARBA00023163"/>
    </source>
</evidence>
<dbReference type="PROSITE" id="PS50110">
    <property type="entry name" value="RESPONSE_REGULATORY"/>
    <property type="match status" value="1"/>
</dbReference>
<dbReference type="PROSITE" id="PS00622">
    <property type="entry name" value="HTH_LUXR_1"/>
    <property type="match status" value="1"/>
</dbReference>
<dbReference type="RefSeq" id="WP_275633555.1">
    <property type="nucleotide sequence ID" value="NZ_JARGYD010000005.1"/>
</dbReference>
<dbReference type="Pfam" id="PF00196">
    <property type="entry name" value="GerE"/>
    <property type="match status" value="1"/>
</dbReference>